<comment type="caution">
    <text evidence="3">The sequence shown here is derived from an EMBL/GenBank/DDBJ whole genome shotgun (WGS) entry which is preliminary data.</text>
</comment>
<dbReference type="InterPro" id="IPR039424">
    <property type="entry name" value="SBP_5"/>
</dbReference>
<dbReference type="PANTHER" id="PTHR30290">
    <property type="entry name" value="PERIPLASMIC BINDING COMPONENT OF ABC TRANSPORTER"/>
    <property type="match status" value="1"/>
</dbReference>
<reference evidence="3 4" key="1">
    <citation type="submission" date="2017-12" db="EMBL/GenBank/DDBJ databases">
        <title>Sequencing the genomes of 1000 Actinobacteria strains.</title>
        <authorList>
            <person name="Klenk H.-P."/>
        </authorList>
    </citation>
    <scope>NUCLEOTIDE SEQUENCE [LARGE SCALE GENOMIC DNA]</scope>
    <source>
        <strain evidence="3 4">DSM 45165</strain>
    </source>
</reference>
<protein>
    <submittedName>
        <fullName evidence="3">Peptide/nickel transport system substrate-binding protein</fullName>
    </submittedName>
</protein>
<dbReference type="SUPFAM" id="SSF53850">
    <property type="entry name" value="Periplasmic binding protein-like II"/>
    <property type="match status" value="1"/>
</dbReference>
<dbReference type="OrthoDB" id="9803988at2"/>
<dbReference type="AlphaFoldDB" id="A0A2N3WNS4"/>
<evidence type="ECO:0000313" key="3">
    <source>
        <dbReference type="EMBL" id="PKV95512.1"/>
    </source>
</evidence>
<evidence type="ECO:0000259" key="2">
    <source>
        <dbReference type="Pfam" id="PF00496"/>
    </source>
</evidence>
<keyword evidence="4" id="KW-1185">Reference proteome</keyword>
<gene>
    <name evidence="3" type="ORF">ATK30_6434</name>
</gene>
<dbReference type="GO" id="GO:1904680">
    <property type="term" value="F:peptide transmembrane transporter activity"/>
    <property type="evidence" value="ECO:0007669"/>
    <property type="project" value="TreeGrafter"/>
</dbReference>
<dbReference type="RefSeq" id="WP_158242529.1">
    <property type="nucleotide sequence ID" value="NZ_PJMY01000003.1"/>
</dbReference>
<dbReference type="PIRSF" id="PIRSF002741">
    <property type="entry name" value="MppA"/>
    <property type="match status" value="1"/>
</dbReference>
<accession>A0A2N3WNS4</accession>
<proteinExistence type="predicted"/>
<organism evidence="3 4">
    <name type="scientific">Amycolatopsis echigonensis</name>
    <dbReference type="NCBI Taxonomy" id="2576905"/>
    <lineage>
        <taxon>Bacteria</taxon>
        <taxon>Bacillati</taxon>
        <taxon>Actinomycetota</taxon>
        <taxon>Actinomycetes</taxon>
        <taxon>Pseudonocardiales</taxon>
        <taxon>Pseudonocardiaceae</taxon>
        <taxon>Amycolatopsis</taxon>
    </lineage>
</organism>
<keyword evidence="1" id="KW-0732">Signal</keyword>
<feature type="domain" description="Solute-binding protein family 5" evidence="2">
    <location>
        <begin position="89"/>
        <end position="424"/>
    </location>
</feature>
<dbReference type="GO" id="GO:0043190">
    <property type="term" value="C:ATP-binding cassette (ABC) transporter complex"/>
    <property type="evidence" value="ECO:0007669"/>
    <property type="project" value="InterPro"/>
</dbReference>
<dbReference type="InterPro" id="IPR030678">
    <property type="entry name" value="Peptide/Ni-bd"/>
</dbReference>
<dbReference type="Proteomes" id="UP000233750">
    <property type="component" value="Unassembled WGS sequence"/>
</dbReference>
<dbReference type="EMBL" id="PJMY01000003">
    <property type="protein sequence ID" value="PKV95512.1"/>
    <property type="molecule type" value="Genomic_DNA"/>
</dbReference>
<dbReference type="Pfam" id="PF00496">
    <property type="entry name" value="SBP_bac_5"/>
    <property type="match status" value="1"/>
</dbReference>
<evidence type="ECO:0000256" key="1">
    <source>
        <dbReference type="SAM" id="SignalP"/>
    </source>
</evidence>
<name>A0A2N3WNS4_9PSEU</name>
<sequence length="527" mass="55145">MSGLLSQGGRRVRRTRLAAVALTAAVALATAACGGGGSSASGSAASGELVFGSPLSPPSLNPAVGDPAYDAFYQWAYDPLVVMQPDGTFGPGLAVKWGYVGEGNRTYELTLRDGVKFSDGTVLDAQALKTFLDYERTQKTGSTAQLLANVSSVEVTGPRTVRLSLSKSDPSLTFNFAQAFGAGNIASPKAVAAPAALDKGTAGAGPYMLDAARTVAGDHYTFVPNPNYWNKGRQHWKTVTIRVIPNPSSMIQAMRAGQVQAALGDPTTLQAAKGAGLTVLAPPQAMTGLNLADRAGTLAKPLSDVRVRQALNYAVDRKAIAKALYGDENLTISQYALPGQAGYDPSLNNTYPYDPDRAKQLLAEAGYANGFTLPVVDSTLVGLDKMVQAVGGQLEKVGVKLQVTTKATANDFFVALQSGQFPATAIPYGLANMASLYVGFVNPKGPFNPFHTADPKLDALYQQYFAANAQKGAALEKQINAYLVQQAWTLPVVGAPLSYYLAKGVTGLDATAANSGVPWLTELRPGA</sequence>
<dbReference type="Gene3D" id="3.10.105.10">
    <property type="entry name" value="Dipeptide-binding Protein, Domain 3"/>
    <property type="match status" value="1"/>
</dbReference>
<dbReference type="GO" id="GO:0042597">
    <property type="term" value="C:periplasmic space"/>
    <property type="evidence" value="ECO:0007669"/>
    <property type="project" value="UniProtKB-ARBA"/>
</dbReference>
<feature type="chain" id="PRO_5038686382" evidence="1">
    <location>
        <begin position="32"/>
        <end position="527"/>
    </location>
</feature>
<dbReference type="InterPro" id="IPR000914">
    <property type="entry name" value="SBP_5_dom"/>
</dbReference>
<dbReference type="Gene3D" id="3.40.190.10">
    <property type="entry name" value="Periplasmic binding protein-like II"/>
    <property type="match status" value="1"/>
</dbReference>
<feature type="signal peptide" evidence="1">
    <location>
        <begin position="1"/>
        <end position="31"/>
    </location>
</feature>
<dbReference type="GO" id="GO:0015833">
    <property type="term" value="P:peptide transport"/>
    <property type="evidence" value="ECO:0007669"/>
    <property type="project" value="TreeGrafter"/>
</dbReference>
<evidence type="ECO:0000313" key="4">
    <source>
        <dbReference type="Proteomes" id="UP000233750"/>
    </source>
</evidence>